<dbReference type="SUPFAM" id="SSF54826">
    <property type="entry name" value="Enolase N-terminal domain-like"/>
    <property type="match status" value="1"/>
</dbReference>
<dbReference type="GO" id="GO:0046872">
    <property type="term" value="F:metal ion binding"/>
    <property type="evidence" value="ECO:0007669"/>
    <property type="project" value="UniProtKB-KW"/>
</dbReference>
<organism evidence="15 16">
    <name type="scientific">Planotetraspora thailandica</name>
    <dbReference type="NCBI Taxonomy" id="487172"/>
    <lineage>
        <taxon>Bacteria</taxon>
        <taxon>Bacillati</taxon>
        <taxon>Actinomycetota</taxon>
        <taxon>Actinomycetes</taxon>
        <taxon>Streptosporangiales</taxon>
        <taxon>Streptosporangiaceae</taxon>
        <taxon>Planotetraspora</taxon>
    </lineage>
</organism>
<comment type="catalytic activity">
    <reaction evidence="1">
        <text>(2S,3S)-3-methyl-L-aspartate = mesaconate + NH4(+)</text>
        <dbReference type="Rhea" id="RHEA:12829"/>
        <dbReference type="ChEBI" id="CHEBI:28938"/>
        <dbReference type="ChEBI" id="CHEBI:36986"/>
        <dbReference type="ChEBI" id="CHEBI:58724"/>
        <dbReference type="EC" id="4.3.1.2"/>
    </reaction>
</comment>
<evidence type="ECO:0000256" key="5">
    <source>
        <dbReference type="ARBA" id="ARBA00011738"/>
    </source>
</evidence>
<comment type="pathway">
    <text evidence="3">Amino-acid degradation; L-glutamate degradation via mesaconate pathway; acetate and pyruvate from L-glutamate: step 2/4.</text>
</comment>
<evidence type="ECO:0000256" key="9">
    <source>
        <dbReference type="ARBA" id="ARBA00023239"/>
    </source>
</evidence>
<dbReference type="Proteomes" id="UP000605992">
    <property type="component" value="Unassembled WGS sequence"/>
</dbReference>
<feature type="site" description="Transition state stabilizer" evidence="11">
    <location>
        <position position="186"/>
    </location>
</feature>
<keyword evidence="9" id="KW-0456">Lyase</keyword>
<dbReference type="PIRSF" id="PIRSF017107">
    <property type="entry name" value="MAL"/>
    <property type="match status" value="1"/>
</dbReference>
<dbReference type="AlphaFoldDB" id="A0A8J3XWZ8"/>
<accession>A0A8J3XWZ8</accession>
<evidence type="ECO:0000256" key="8">
    <source>
        <dbReference type="ARBA" id="ARBA00022842"/>
    </source>
</evidence>
<dbReference type="Gene3D" id="3.20.20.120">
    <property type="entry name" value="Enolase-like C-terminal domain"/>
    <property type="match status" value="1"/>
</dbReference>
<protein>
    <recommendedName>
        <fullName evidence="6">methylaspartate ammonia-lyase</fullName>
        <ecNumber evidence="6">4.3.1.2</ecNumber>
    </recommendedName>
</protein>
<dbReference type="PANTHER" id="PTHR48073:SF2">
    <property type="entry name" value="O-SUCCINYLBENZOATE SYNTHASE"/>
    <property type="match status" value="1"/>
</dbReference>
<keyword evidence="8 12" id="KW-0460">Magnesium</keyword>
<dbReference type="InterPro" id="IPR022662">
    <property type="entry name" value="MeAsp_NH4-lyase_C"/>
</dbReference>
<dbReference type="SFLD" id="SFLDF00007">
    <property type="entry name" value="methylaspartate_ammonia-lyase"/>
    <property type="match status" value="1"/>
</dbReference>
<feature type="domain" description="Methylaspartate ammonia-lyase C-terminal" evidence="14">
    <location>
        <begin position="155"/>
        <end position="401"/>
    </location>
</feature>
<dbReference type="Pfam" id="PF07476">
    <property type="entry name" value="MAAL_C"/>
    <property type="match status" value="1"/>
</dbReference>
<dbReference type="NCBIfam" id="TIGR01502">
    <property type="entry name" value="B_methylAsp_ase"/>
    <property type="match status" value="1"/>
</dbReference>
<feature type="binding site" evidence="12">
    <location>
        <position position="299"/>
    </location>
    <ligand>
        <name>Mg(2+)</name>
        <dbReference type="ChEBI" id="CHEBI:18420"/>
    </ligand>
</feature>
<evidence type="ECO:0000313" key="16">
    <source>
        <dbReference type="Proteomes" id="UP000605992"/>
    </source>
</evidence>
<dbReference type="SFLD" id="SFLDS00001">
    <property type="entry name" value="Enolase"/>
    <property type="match status" value="1"/>
</dbReference>
<dbReference type="InterPro" id="IPR022665">
    <property type="entry name" value="MeAsp_NH4-lyase_N"/>
</dbReference>
<evidence type="ECO:0000256" key="4">
    <source>
        <dbReference type="ARBA" id="ARBA00009954"/>
    </source>
</evidence>
<dbReference type="EMBL" id="BOOR01000031">
    <property type="protein sequence ID" value="GII55969.1"/>
    <property type="molecule type" value="Genomic_DNA"/>
</dbReference>
<feature type="binding site" evidence="12">
    <location>
        <position position="230"/>
    </location>
    <ligand>
        <name>Mg(2+)</name>
        <dbReference type="ChEBI" id="CHEBI:18420"/>
    </ligand>
</feature>
<evidence type="ECO:0000259" key="14">
    <source>
        <dbReference type="Pfam" id="PF07476"/>
    </source>
</evidence>
<comment type="cofactor">
    <cofactor evidence="2 12">
        <name>Mg(2+)</name>
        <dbReference type="ChEBI" id="CHEBI:18420"/>
    </cofactor>
</comment>
<proteinExistence type="inferred from homology"/>
<dbReference type="PANTHER" id="PTHR48073">
    <property type="entry name" value="O-SUCCINYLBENZOATE SYNTHASE-RELATED"/>
    <property type="match status" value="1"/>
</dbReference>
<gene>
    <name evidence="15" type="ORF">Pth03_43580</name>
</gene>
<feature type="binding site" evidence="12">
    <location>
        <position position="265"/>
    </location>
    <ligand>
        <name>Mg(2+)</name>
        <dbReference type="ChEBI" id="CHEBI:18420"/>
    </ligand>
</feature>
<evidence type="ECO:0000256" key="7">
    <source>
        <dbReference type="ARBA" id="ARBA00022723"/>
    </source>
</evidence>
<dbReference type="EC" id="4.3.1.2" evidence="6"/>
<evidence type="ECO:0000259" key="13">
    <source>
        <dbReference type="Pfam" id="PF05034"/>
    </source>
</evidence>
<evidence type="ECO:0000256" key="3">
    <source>
        <dbReference type="ARBA" id="ARBA00004675"/>
    </source>
</evidence>
<dbReference type="UniPathway" id="UPA00561">
    <property type="reaction ID" value="UER00618"/>
</dbReference>
<evidence type="ECO:0000256" key="6">
    <source>
        <dbReference type="ARBA" id="ARBA00012993"/>
    </source>
</evidence>
<feature type="domain" description="Methylaspartate ammonia-lyase N-terminal" evidence="13">
    <location>
        <begin position="2"/>
        <end position="150"/>
    </location>
</feature>
<comment type="subunit">
    <text evidence="5">Homodimer.</text>
</comment>
<reference evidence="15" key="1">
    <citation type="submission" date="2021-01" db="EMBL/GenBank/DDBJ databases">
        <title>Whole genome shotgun sequence of Planotetraspora thailandica NBRC 104271.</title>
        <authorList>
            <person name="Komaki H."/>
            <person name="Tamura T."/>
        </authorList>
    </citation>
    <scope>NUCLEOTIDE SEQUENCE</scope>
    <source>
        <strain evidence="15">NBRC 104271</strain>
    </source>
</reference>
<keyword evidence="16" id="KW-1185">Reference proteome</keyword>
<evidence type="ECO:0000256" key="2">
    <source>
        <dbReference type="ARBA" id="ARBA00001946"/>
    </source>
</evidence>
<sequence>MPARAGFFADDQAAIRAGAEHDGFAYRGDPITPGFSAIRQAGEALSVLLLLEDGSVAQGDCAAVQYSGAGGRDPLFNAAAARRDVEEHLVPLLVGAELDSFRELAGRVDACRTASGPLHTAVRYGVTQAVLDAVAQSRRLTMAEVVRDEYATGVELRPVPMFAQTGDERYANAEKMILKRVDVLPHALINNVDTKLGRRGELLEDYLRWLVARIGELRPDSAYTPRLHFDTYGTVGLAFDGDVEAVAAYLARLGDIAAPYELVVEHPVDAGGREAQIETYVGLRSALRRMGAQVKVAVDEWCNTLEDIEMFVGKDAADVIHVKTPDLGGVNNTIEALLLVRDRGLVAYCGGTCNETDRSAQVSANIAMACGAGQVLAKPGMGVDEGLMIVGNEMARVAALAAARGERALP</sequence>
<comment type="similarity">
    <text evidence="4">Belongs to the methylaspartate ammonia-lyase family.</text>
</comment>
<evidence type="ECO:0000256" key="12">
    <source>
        <dbReference type="PIRSR" id="PIRSR017107-4"/>
    </source>
</evidence>
<name>A0A8J3XWZ8_9ACTN</name>
<evidence type="ECO:0000313" key="15">
    <source>
        <dbReference type="EMBL" id="GII55969.1"/>
    </source>
</evidence>
<dbReference type="GO" id="GO:0019553">
    <property type="term" value="P:L-glutamate catabolic process via L-citramalate"/>
    <property type="evidence" value="ECO:0007669"/>
    <property type="project" value="UniProtKB-UniPathway"/>
</dbReference>
<evidence type="ECO:0000256" key="11">
    <source>
        <dbReference type="PIRSR" id="PIRSR017107-3"/>
    </source>
</evidence>
<dbReference type="Gene3D" id="3.30.390.10">
    <property type="entry name" value="Enolase-like, N-terminal domain"/>
    <property type="match status" value="1"/>
</dbReference>
<dbReference type="InterPro" id="IPR036849">
    <property type="entry name" value="Enolase-like_C_sf"/>
</dbReference>
<feature type="active site" description="Proton acceptor" evidence="10">
    <location>
        <position position="323"/>
    </location>
</feature>
<evidence type="ECO:0000256" key="10">
    <source>
        <dbReference type="PIRSR" id="PIRSR017107-1"/>
    </source>
</evidence>
<dbReference type="InterPro" id="IPR029017">
    <property type="entry name" value="Enolase-like_N"/>
</dbReference>
<dbReference type="SFLD" id="SFLDG00151">
    <property type="entry name" value="methylaspartate_ammonia-lyase"/>
    <property type="match status" value="1"/>
</dbReference>
<keyword evidence="7 12" id="KW-0479">Metal-binding</keyword>
<evidence type="ECO:0000256" key="1">
    <source>
        <dbReference type="ARBA" id="ARBA00000789"/>
    </source>
</evidence>
<dbReference type="Pfam" id="PF05034">
    <property type="entry name" value="MAAL_N"/>
    <property type="match status" value="1"/>
</dbReference>
<dbReference type="GO" id="GO:0050096">
    <property type="term" value="F:methylaspartate ammonia-lyase activity"/>
    <property type="evidence" value="ECO:0007669"/>
    <property type="project" value="UniProtKB-EC"/>
</dbReference>
<comment type="caution">
    <text evidence="15">The sequence shown here is derived from an EMBL/GenBank/DDBJ whole genome shotgun (WGS) entry which is preliminary data.</text>
</comment>
<dbReference type="SUPFAM" id="SSF51604">
    <property type="entry name" value="Enolase C-terminal domain-like"/>
    <property type="match status" value="1"/>
</dbReference>
<dbReference type="InterPro" id="IPR006395">
    <property type="entry name" value="Me_Asp_am_lyase"/>
</dbReference>